<organism evidence="2 3">
    <name type="scientific">Selenomonas infelix ATCC 43532</name>
    <dbReference type="NCBI Taxonomy" id="679201"/>
    <lineage>
        <taxon>Bacteria</taxon>
        <taxon>Bacillati</taxon>
        <taxon>Bacillota</taxon>
        <taxon>Negativicutes</taxon>
        <taxon>Selenomonadales</taxon>
        <taxon>Selenomonadaceae</taxon>
        <taxon>Selenomonas</taxon>
    </lineage>
</organism>
<dbReference type="EMBL" id="ACZM01000003">
    <property type="protein sequence ID" value="EHG22365.1"/>
    <property type="molecule type" value="Genomic_DNA"/>
</dbReference>
<dbReference type="RefSeq" id="WP_006691851.1">
    <property type="nucleotide sequence ID" value="NZ_JH376797.1"/>
</dbReference>
<reference evidence="2 3" key="1">
    <citation type="submission" date="2011-08" db="EMBL/GenBank/DDBJ databases">
        <title>The Genome Sequence of Selenomonas infelix ATCC 43532.</title>
        <authorList>
            <consortium name="The Broad Institute Genome Sequencing Platform"/>
            <person name="Earl A."/>
            <person name="Ward D."/>
            <person name="Feldgarden M."/>
            <person name="Gevers D."/>
            <person name="Izard J."/>
            <person name="Blanton J.M."/>
            <person name="Baranova O.V."/>
            <person name="Dewhirst F.E."/>
            <person name="Young S.K."/>
            <person name="Zeng Q."/>
            <person name="Gargeya S."/>
            <person name="Fitzgerald M."/>
            <person name="Haas B."/>
            <person name="Abouelleil A."/>
            <person name="Alvarado L."/>
            <person name="Arachchi H.M."/>
            <person name="Berlin A."/>
            <person name="Brown A."/>
            <person name="Chapman S.B."/>
            <person name="Chen Z."/>
            <person name="Dunbar C."/>
            <person name="Freedman E."/>
            <person name="Gearin G."/>
            <person name="Gellesch M."/>
            <person name="Goldberg J."/>
            <person name="Griggs A."/>
            <person name="Gujja S."/>
            <person name="Heiman D."/>
            <person name="Howarth C."/>
            <person name="Larson L."/>
            <person name="Lui A."/>
            <person name="MacDonald P.J.P."/>
            <person name="Montmayeur A."/>
            <person name="Murphy C."/>
            <person name="Neiman D."/>
            <person name="Pearson M."/>
            <person name="Priest M."/>
            <person name="Roberts A."/>
            <person name="Saif S."/>
            <person name="Shea T."/>
            <person name="Shenoy N."/>
            <person name="Sisk P."/>
            <person name="Stolte C."/>
            <person name="Sykes S."/>
            <person name="Wortman J."/>
            <person name="Nusbaum C."/>
            <person name="Birren B."/>
        </authorList>
    </citation>
    <scope>NUCLEOTIDE SEQUENCE [LARGE SCALE GENOMIC DNA]</scope>
    <source>
        <strain evidence="2 3">ATCC 43532</strain>
    </source>
</reference>
<dbReference type="PATRIC" id="fig|679201.3.peg.403"/>
<dbReference type="STRING" id="679201.HMPREF9334_00401"/>
<protein>
    <submittedName>
        <fullName evidence="2">Uncharacterized protein</fullName>
    </submittedName>
</protein>
<dbReference type="Proteomes" id="UP000004129">
    <property type="component" value="Unassembled WGS sequence"/>
</dbReference>
<accession>G5GMC0</accession>
<feature type="chain" id="PRO_5039219373" evidence="1">
    <location>
        <begin position="24"/>
        <end position="294"/>
    </location>
</feature>
<proteinExistence type="predicted"/>
<dbReference type="HOGENOM" id="CLU_942310_0_0_9"/>
<keyword evidence="1" id="KW-0732">Signal</keyword>
<keyword evidence="3" id="KW-1185">Reference proteome</keyword>
<gene>
    <name evidence="2" type="ORF">HMPREF9334_00401</name>
</gene>
<name>G5GMC0_9FIRM</name>
<sequence>MKRFSNTSKKAVVVLCVLSFGFAAPSLRVAYAWSIPGVTEPFDPPNYYSPTSISWPDSAPSPFALKDLAAQGGLVYDYTRHIKSILYGTKFVAWLEKLLAKLGIEETQAKHLSNEQKQQSMGDIQGLQTSVQKNQEKIDLNPPAFDRKYDDGIPGKKLDYREVSKFLSDTFATATQHTVNRYRNMDNIMQTLQTALQNSNHAVGETQALQSAAVIESIKQAAIADLSTAISDQIQIRNVRHMQENADTQQQAEQQLNGTYHLLNPGDPNDLVMLQSYEADTGYQSYKSKPMPDF</sequence>
<comment type="caution">
    <text evidence="2">The sequence shown here is derived from an EMBL/GenBank/DDBJ whole genome shotgun (WGS) entry which is preliminary data.</text>
</comment>
<evidence type="ECO:0000313" key="2">
    <source>
        <dbReference type="EMBL" id="EHG22365.1"/>
    </source>
</evidence>
<feature type="signal peptide" evidence="1">
    <location>
        <begin position="1"/>
        <end position="23"/>
    </location>
</feature>
<dbReference type="AlphaFoldDB" id="G5GMC0"/>
<evidence type="ECO:0000256" key="1">
    <source>
        <dbReference type="SAM" id="SignalP"/>
    </source>
</evidence>
<evidence type="ECO:0000313" key="3">
    <source>
        <dbReference type="Proteomes" id="UP000004129"/>
    </source>
</evidence>